<reference evidence="1" key="1">
    <citation type="submission" date="2022-04" db="EMBL/GenBank/DDBJ databases">
        <title>Genome of the entomopathogenic fungus Entomophthora muscae.</title>
        <authorList>
            <person name="Elya C."/>
            <person name="Lovett B.R."/>
            <person name="Lee E."/>
            <person name="Macias A.M."/>
            <person name="Hajek A.E."/>
            <person name="De Bivort B.L."/>
            <person name="Kasson M.T."/>
            <person name="De Fine Licht H.H."/>
            <person name="Stajich J.E."/>
        </authorList>
    </citation>
    <scope>NUCLEOTIDE SEQUENCE</scope>
    <source>
        <strain evidence="1">Berkeley</strain>
    </source>
</reference>
<accession>A0ACC2TAM4</accession>
<organism evidence="1 2">
    <name type="scientific">Entomophthora muscae</name>
    <dbReference type="NCBI Taxonomy" id="34485"/>
    <lineage>
        <taxon>Eukaryota</taxon>
        <taxon>Fungi</taxon>
        <taxon>Fungi incertae sedis</taxon>
        <taxon>Zoopagomycota</taxon>
        <taxon>Entomophthoromycotina</taxon>
        <taxon>Entomophthoromycetes</taxon>
        <taxon>Entomophthorales</taxon>
        <taxon>Entomophthoraceae</taxon>
        <taxon>Entomophthora</taxon>
    </lineage>
</organism>
<gene>
    <name evidence="1" type="ORF">DSO57_1035272</name>
</gene>
<dbReference type="EMBL" id="QTSX02003148">
    <property type="protein sequence ID" value="KAJ9071613.1"/>
    <property type="molecule type" value="Genomic_DNA"/>
</dbReference>
<evidence type="ECO:0000313" key="2">
    <source>
        <dbReference type="Proteomes" id="UP001165960"/>
    </source>
</evidence>
<protein>
    <submittedName>
        <fullName evidence="1">Uncharacterized protein</fullName>
    </submittedName>
</protein>
<sequence>MEYMLSLIVLASLVNGLPQGPVEDIANALNPDFNPVTRALLLPLTAIPGSTSSGNGQPFGKARPIETLNQNVIDPSLEPFKSSPAPIPASSKDFDTAELAEKLFGGLFEPPKQTEPMDPQELADFILNAKIPTDLSINDVLTLAKVGGFDIGGLLNLAASPKSQSPGDSANSPLNGLVANLLRGKSSDKPSQDPLNLLAGLFGKNNPAGLAKEGQPELSQFLNNLMKNQAQPTEIQDEFPNANNGVQLFDPSKAGKPTSGFGLPNADPPLLANSLPSSAPADDTTPTEQPQLNTIQPSPLEIQTPPTHSRKKAYHVRSHNSYIQ</sequence>
<evidence type="ECO:0000313" key="1">
    <source>
        <dbReference type="EMBL" id="KAJ9071613.1"/>
    </source>
</evidence>
<dbReference type="Proteomes" id="UP001165960">
    <property type="component" value="Unassembled WGS sequence"/>
</dbReference>
<comment type="caution">
    <text evidence="1">The sequence shown here is derived from an EMBL/GenBank/DDBJ whole genome shotgun (WGS) entry which is preliminary data.</text>
</comment>
<proteinExistence type="predicted"/>
<name>A0ACC2TAM4_9FUNG</name>
<keyword evidence="2" id="KW-1185">Reference proteome</keyword>